<proteinExistence type="predicted"/>
<feature type="transmembrane region" description="Helical" evidence="1">
    <location>
        <begin position="272"/>
        <end position="292"/>
    </location>
</feature>
<keyword evidence="1" id="KW-1133">Transmembrane helix</keyword>
<evidence type="ECO:0008006" key="4">
    <source>
        <dbReference type="Google" id="ProtNLM"/>
    </source>
</evidence>
<dbReference type="OrthoDB" id="7041700at2"/>
<feature type="transmembrane region" description="Helical" evidence="1">
    <location>
        <begin position="248"/>
        <end position="266"/>
    </location>
</feature>
<evidence type="ECO:0000256" key="1">
    <source>
        <dbReference type="SAM" id="Phobius"/>
    </source>
</evidence>
<keyword evidence="3" id="KW-1185">Reference proteome</keyword>
<name>A0A3Q8X668_9BACL</name>
<feature type="transmembrane region" description="Helical" evidence="1">
    <location>
        <begin position="161"/>
        <end position="178"/>
    </location>
</feature>
<sequence length="307" mass="33969">MIAWSFLKSKGFAAALILIVVMLVSAIGFDQRDILFPEIAGMAMGVMVFPVAHWIKRPIHLWLSPSLAAFLGTTLNYSHVTPLLKLWIGFVIIVILMHVFRVNFGPTIPAGLLPIFLGLHDYVFAVATTIFTFVIMLAAYRMKKQQKLPDGAAKYRKITDTVIISIVLCLWIGLAFVTDTKVIVVPPVFALIFESFHAEKFAWKMIPPRLAVLTVAAVLAVAVCHLFPGSIVWVGIINVVITSVLCKLFKAPVPVAFGVSLMPLIFPAWGTWGFPLGVFITTGVLMCIVAAYRQYRSRQALKLSTRR</sequence>
<evidence type="ECO:0000313" key="3">
    <source>
        <dbReference type="Proteomes" id="UP000272528"/>
    </source>
</evidence>
<feature type="transmembrane region" description="Helical" evidence="1">
    <location>
        <begin position="12"/>
        <end position="29"/>
    </location>
</feature>
<protein>
    <recommendedName>
        <fullName evidence="4">HPP family protein</fullName>
    </recommendedName>
</protein>
<dbReference type="KEGG" id="palb:EJC50_18260"/>
<feature type="transmembrane region" description="Helical" evidence="1">
    <location>
        <begin position="122"/>
        <end position="140"/>
    </location>
</feature>
<organism evidence="2 3">
    <name type="scientific">Paenibacillus albus</name>
    <dbReference type="NCBI Taxonomy" id="2495582"/>
    <lineage>
        <taxon>Bacteria</taxon>
        <taxon>Bacillati</taxon>
        <taxon>Bacillota</taxon>
        <taxon>Bacilli</taxon>
        <taxon>Bacillales</taxon>
        <taxon>Paenibacillaceae</taxon>
        <taxon>Paenibacillus</taxon>
    </lineage>
</organism>
<feature type="transmembrane region" description="Helical" evidence="1">
    <location>
        <begin position="83"/>
        <end position="102"/>
    </location>
</feature>
<reference evidence="3" key="1">
    <citation type="submission" date="2018-12" db="EMBL/GenBank/DDBJ databases">
        <title>Genome sequence of Peanibacillus sp.</title>
        <authorList>
            <person name="Subramani G."/>
            <person name="Srinivasan S."/>
            <person name="Kim M.K."/>
        </authorList>
    </citation>
    <scope>NUCLEOTIDE SEQUENCE [LARGE SCALE GENOMIC DNA]</scope>
    <source>
        <strain evidence="3">18JY67-1</strain>
    </source>
</reference>
<keyword evidence="1" id="KW-0472">Membrane</keyword>
<feature type="transmembrane region" description="Helical" evidence="1">
    <location>
        <begin position="210"/>
        <end position="236"/>
    </location>
</feature>
<dbReference type="AlphaFoldDB" id="A0A3Q8X668"/>
<evidence type="ECO:0000313" key="2">
    <source>
        <dbReference type="EMBL" id="AZN41399.1"/>
    </source>
</evidence>
<keyword evidence="1" id="KW-0812">Transmembrane</keyword>
<accession>A0A3Q8X668</accession>
<gene>
    <name evidence="2" type="ORF">EJC50_18260</name>
</gene>
<dbReference type="RefSeq" id="WP_126017106.1">
    <property type="nucleotide sequence ID" value="NZ_CP034437.1"/>
</dbReference>
<dbReference type="EMBL" id="CP034437">
    <property type="protein sequence ID" value="AZN41399.1"/>
    <property type="molecule type" value="Genomic_DNA"/>
</dbReference>
<dbReference type="Proteomes" id="UP000272528">
    <property type="component" value="Chromosome"/>
</dbReference>
<feature type="transmembrane region" description="Helical" evidence="1">
    <location>
        <begin position="35"/>
        <end position="55"/>
    </location>
</feature>